<dbReference type="NCBIfam" id="NF009118">
    <property type="entry name" value="PRK12469.1"/>
    <property type="match status" value="1"/>
</dbReference>
<feature type="compositionally biased region" description="Low complexity" evidence="10">
    <location>
        <begin position="133"/>
        <end position="153"/>
    </location>
</feature>
<dbReference type="GO" id="GO:0016779">
    <property type="term" value="F:nucleotidyltransferase activity"/>
    <property type="evidence" value="ECO:0007669"/>
    <property type="project" value="UniProtKB-KW"/>
</dbReference>
<keyword evidence="2 9" id="KW-0240">DNA-directed RNA polymerase</keyword>
<feature type="region of interest" description="Disordered" evidence="10">
    <location>
        <begin position="133"/>
        <end position="157"/>
    </location>
</feature>
<dbReference type="GO" id="GO:0016987">
    <property type="term" value="F:sigma factor activity"/>
    <property type="evidence" value="ECO:0007669"/>
    <property type="project" value="UniProtKB-KW"/>
</dbReference>
<dbReference type="PROSITE" id="PS50044">
    <property type="entry name" value="SIGMA54_3"/>
    <property type="match status" value="1"/>
</dbReference>
<evidence type="ECO:0000256" key="1">
    <source>
        <dbReference type="ARBA" id="ARBA00008798"/>
    </source>
</evidence>
<sequence>MALGMELKLRMGMQLVMTPQLQMAIRLLQMSSMDLQEYLQEELEKNPLLEREDDNNSNSGDTANTEGETPLASEQQTTAENSDYSAASDDQVVESMDGFQVEEAPAVTENQQLESDLPVDAEWTDIYADSASNSFESTTSSSSSSSSSSASSEAPPLENTLVRNDTLSDHLIWQLNLSAKDERERILGMALIDAIDENGYLTSDLESFVDTTGADLDALEDALLLIQSFEPAGVGARNLAECLLLQLKVEKQAVHPYTTLLDHLEDLARRDFRKLGRVLKLTEEELAEAVLVIHSLDPKPGLAYGSEQTSYVVPDVYVRKLHGRWIVEINPDTQPRLRINRHYQDNLSTHASANDKRFMAESARNAQWLIKSLEQRSSTIYRVAESIVRFQEDFLEKGPEHLKPLILKDVADDIGVHESTTSRVTSNKYMHTPRGIFELKYFFSSSLTSQNGESHSSEAVKFKIRKLVESEPPRRPFSDEKLAKMLKEQGIKVARRTVAKYREALNIPSSSRRKQLAPPPK</sequence>
<evidence type="ECO:0000256" key="7">
    <source>
        <dbReference type="ARBA" id="ARBA00023125"/>
    </source>
</evidence>
<keyword evidence="5 9" id="KW-0805">Transcription regulation</keyword>
<dbReference type="InterPro" id="IPR007046">
    <property type="entry name" value="RNA_pol_sigma_54_core-bd"/>
</dbReference>
<keyword evidence="8 9" id="KW-0804">Transcription</keyword>
<evidence type="ECO:0000256" key="3">
    <source>
        <dbReference type="ARBA" id="ARBA00022679"/>
    </source>
</evidence>
<dbReference type="InterPro" id="IPR000394">
    <property type="entry name" value="RNA_pol_sigma_54"/>
</dbReference>
<keyword evidence="7 9" id="KW-0238">DNA-binding</keyword>
<evidence type="ECO:0000256" key="10">
    <source>
        <dbReference type="SAM" id="MobiDB-lite"/>
    </source>
</evidence>
<dbReference type="AlphaFoldDB" id="A0A1S7LMA4"/>
<dbReference type="EMBL" id="LO017727">
    <property type="protein sequence ID" value="CRH08025.1"/>
    <property type="molecule type" value="Genomic_DNA"/>
</dbReference>
<dbReference type="GO" id="GO:0001216">
    <property type="term" value="F:DNA-binding transcription activator activity"/>
    <property type="evidence" value="ECO:0007669"/>
    <property type="project" value="InterPro"/>
</dbReference>
<dbReference type="PANTHER" id="PTHR32248:SF4">
    <property type="entry name" value="RNA POLYMERASE SIGMA-54 FACTOR"/>
    <property type="match status" value="1"/>
</dbReference>
<keyword evidence="4 9" id="KW-0548">Nucleotidyltransferase</keyword>
<feature type="region of interest" description="Disordered" evidence="10">
    <location>
        <begin position="48"/>
        <end position="87"/>
    </location>
</feature>
<dbReference type="Pfam" id="PF04963">
    <property type="entry name" value="Sigma54_CBD"/>
    <property type="match status" value="1"/>
</dbReference>
<dbReference type="Gene3D" id="1.10.10.60">
    <property type="entry name" value="Homeodomain-like"/>
    <property type="match status" value="1"/>
</dbReference>
<dbReference type="InterPro" id="IPR007634">
    <property type="entry name" value="RNA_pol_sigma_54_DNA-bd"/>
</dbReference>
<feature type="domain" description="RNA polymerase sigma factor 54 core-binding" evidence="12">
    <location>
        <begin position="157"/>
        <end position="343"/>
    </location>
</feature>
<keyword evidence="3 9" id="KW-0808">Transferase</keyword>
<keyword evidence="6 9" id="KW-0731">Sigma factor</keyword>
<dbReference type="NCBIfam" id="NF004596">
    <property type="entry name" value="PRK05932.1-3"/>
    <property type="match status" value="1"/>
</dbReference>
<evidence type="ECO:0000259" key="12">
    <source>
        <dbReference type="Pfam" id="PF04963"/>
    </source>
</evidence>
<dbReference type="NCBIfam" id="NF004595">
    <property type="entry name" value="PRK05932.1-2"/>
    <property type="match status" value="1"/>
</dbReference>
<evidence type="ECO:0000256" key="4">
    <source>
        <dbReference type="ARBA" id="ARBA00022695"/>
    </source>
</evidence>
<protein>
    <recommendedName>
        <fullName evidence="9">RNA polymerase sigma-54 factor</fullName>
    </recommendedName>
</protein>
<dbReference type="Pfam" id="PF00309">
    <property type="entry name" value="Sigma54_AID"/>
    <property type="match status" value="1"/>
</dbReference>
<comment type="function">
    <text evidence="9">Sigma factors are initiation factors that promote the attachment of RNA polymerase to specific initiation sites and are then released.</text>
</comment>
<evidence type="ECO:0000256" key="2">
    <source>
        <dbReference type="ARBA" id="ARBA00022478"/>
    </source>
</evidence>
<dbReference type="Gene3D" id="1.10.10.1330">
    <property type="entry name" value="RNA polymerase sigma-54 factor, core-binding domain"/>
    <property type="match status" value="1"/>
</dbReference>
<dbReference type="GO" id="GO:0006352">
    <property type="term" value="P:DNA-templated transcription initiation"/>
    <property type="evidence" value="ECO:0007669"/>
    <property type="project" value="InterPro"/>
</dbReference>
<dbReference type="GO" id="GO:0000428">
    <property type="term" value="C:DNA-directed RNA polymerase complex"/>
    <property type="evidence" value="ECO:0007669"/>
    <property type="project" value="UniProtKB-KW"/>
</dbReference>
<feature type="domain" description="RNA polymerase sigma factor 54 DNA-binding" evidence="11">
    <location>
        <begin position="358"/>
        <end position="515"/>
    </location>
</feature>
<evidence type="ECO:0000256" key="5">
    <source>
        <dbReference type="ARBA" id="ARBA00023015"/>
    </source>
</evidence>
<comment type="similarity">
    <text evidence="1 9">Belongs to the sigma-54 factor family.</text>
</comment>
<organism evidence="13">
    <name type="scientific">Magnetococcus massalia (strain MO-1)</name>
    <dbReference type="NCBI Taxonomy" id="451514"/>
    <lineage>
        <taxon>Bacteria</taxon>
        <taxon>Pseudomonadati</taxon>
        <taxon>Pseudomonadota</taxon>
        <taxon>Magnetococcia</taxon>
        <taxon>Magnetococcales</taxon>
        <taxon>Magnetococcaceae</taxon>
        <taxon>Magnetococcus</taxon>
    </lineage>
</organism>
<dbReference type="PIRSF" id="PIRSF000774">
    <property type="entry name" value="RpoN"/>
    <property type="match status" value="1"/>
</dbReference>
<dbReference type="GO" id="GO:0003677">
    <property type="term" value="F:DNA binding"/>
    <property type="evidence" value="ECO:0007669"/>
    <property type="project" value="UniProtKB-KW"/>
</dbReference>
<dbReference type="PROSITE" id="PS00718">
    <property type="entry name" value="SIGMA54_2"/>
    <property type="match status" value="1"/>
</dbReference>
<accession>A0A1S7LMA4</accession>
<gene>
    <name evidence="13" type="primary">rpoN</name>
    <name evidence="13" type="ORF">MAGMO_3897</name>
</gene>
<evidence type="ECO:0000256" key="9">
    <source>
        <dbReference type="PIRNR" id="PIRNR000774"/>
    </source>
</evidence>
<proteinExistence type="inferred from homology"/>
<dbReference type="PRINTS" id="PR00045">
    <property type="entry name" value="SIGMA54FCT"/>
</dbReference>
<name>A0A1S7LMA4_MAGMO</name>
<dbReference type="Pfam" id="PF04552">
    <property type="entry name" value="Sigma54_DBD"/>
    <property type="match status" value="1"/>
</dbReference>
<evidence type="ECO:0000259" key="11">
    <source>
        <dbReference type="Pfam" id="PF04552"/>
    </source>
</evidence>
<dbReference type="PANTHER" id="PTHR32248">
    <property type="entry name" value="RNA POLYMERASE SIGMA-54 FACTOR"/>
    <property type="match status" value="1"/>
</dbReference>
<evidence type="ECO:0000256" key="8">
    <source>
        <dbReference type="ARBA" id="ARBA00023163"/>
    </source>
</evidence>
<feature type="compositionally biased region" description="Polar residues" evidence="10">
    <location>
        <begin position="56"/>
        <end position="85"/>
    </location>
</feature>
<reference evidence="13" key="1">
    <citation type="submission" date="2015-04" db="EMBL/GenBank/DDBJ databases">
        <authorList>
            <person name="Syromyatnikov M.Y."/>
            <person name="Popov V.N."/>
        </authorList>
    </citation>
    <scope>NUCLEOTIDE SEQUENCE</scope>
    <source>
        <strain evidence="13">MO-1</strain>
    </source>
</reference>
<dbReference type="InterPro" id="IPR038709">
    <property type="entry name" value="RpoN_core-bd_sf"/>
</dbReference>
<evidence type="ECO:0000313" key="13">
    <source>
        <dbReference type="EMBL" id="CRH08025.1"/>
    </source>
</evidence>
<evidence type="ECO:0000256" key="6">
    <source>
        <dbReference type="ARBA" id="ARBA00023082"/>
    </source>
</evidence>
<dbReference type="NCBIfam" id="TIGR02395">
    <property type="entry name" value="rpoN_sigma"/>
    <property type="match status" value="1"/>
</dbReference>